<dbReference type="Gene3D" id="1.25.40.20">
    <property type="entry name" value="Ankyrin repeat-containing domain"/>
    <property type="match status" value="1"/>
</dbReference>
<feature type="compositionally biased region" description="Basic and acidic residues" evidence="5">
    <location>
        <begin position="666"/>
        <end position="676"/>
    </location>
</feature>
<evidence type="ECO:0000256" key="1">
    <source>
        <dbReference type="ARBA" id="ARBA00022737"/>
    </source>
</evidence>
<dbReference type="PROSITE" id="PS50088">
    <property type="entry name" value="ANK_REPEAT"/>
    <property type="match status" value="1"/>
</dbReference>
<evidence type="ECO:0000256" key="3">
    <source>
        <dbReference type="PROSITE-ProRule" id="PRU00023"/>
    </source>
</evidence>
<organism evidence="6 7">
    <name type="scientific">Synaphobranchus kaupii</name>
    <name type="common">Kaup's arrowtooth eel</name>
    <dbReference type="NCBI Taxonomy" id="118154"/>
    <lineage>
        <taxon>Eukaryota</taxon>
        <taxon>Metazoa</taxon>
        <taxon>Chordata</taxon>
        <taxon>Craniata</taxon>
        <taxon>Vertebrata</taxon>
        <taxon>Euteleostomi</taxon>
        <taxon>Actinopterygii</taxon>
        <taxon>Neopterygii</taxon>
        <taxon>Teleostei</taxon>
        <taxon>Anguilliformes</taxon>
        <taxon>Synaphobranchidae</taxon>
        <taxon>Synaphobranchus</taxon>
    </lineage>
</organism>
<evidence type="ECO:0000313" key="6">
    <source>
        <dbReference type="EMBL" id="KAJ8360487.1"/>
    </source>
</evidence>
<dbReference type="PANTHER" id="PTHR24173:SF1">
    <property type="entry name" value="ANKYRIN REPEAT DOMAIN-CONTAINING PROTEIN 33B"/>
    <property type="match status" value="1"/>
</dbReference>
<dbReference type="OrthoDB" id="10057496at2759"/>
<dbReference type="Pfam" id="PF12796">
    <property type="entry name" value="Ank_2"/>
    <property type="match status" value="1"/>
</dbReference>
<keyword evidence="1" id="KW-0677">Repeat</keyword>
<accession>A0A9Q1FK74</accession>
<name>A0A9Q1FK74_SYNKA</name>
<evidence type="ECO:0008006" key="8">
    <source>
        <dbReference type="Google" id="ProtNLM"/>
    </source>
</evidence>
<dbReference type="InterPro" id="IPR036770">
    <property type="entry name" value="Ankyrin_rpt-contain_sf"/>
</dbReference>
<protein>
    <recommendedName>
        <fullName evidence="8">Ankyrin repeat domain-containing protein 33B</fullName>
    </recommendedName>
</protein>
<evidence type="ECO:0000313" key="7">
    <source>
        <dbReference type="Proteomes" id="UP001152622"/>
    </source>
</evidence>
<keyword evidence="7" id="KW-1185">Reference proteome</keyword>
<reference evidence="6" key="1">
    <citation type="journal article" date="2023" name="Science">
        <title>Genome structures resolve the early diversification of teleost fishes.</title>
        <authorList>
            <person name="Parey E."/>
            <person name="Louis A."/>
            <person name="Montfort J."/>
            <person name="Bouchez O."/>
            <person name="Roques C."/>
            <person name="Iampietro C."/>
            <person name="Lluch J."/>
            <person name="Castinel A."/>
            <person name="Donnadieu C."/>
            <person name="Desvignes T."/>
            <person name="Floi Bucao C."/>
            <person name="Jouanno E."/>
            <person name="Wen M."/>
            <person name="Mejri S."/>
            <person name="Dirks R."/>
            <person name="Jansen H."/>
            <person name="Henkel C."/>
            <person name="Chen W.J."/>
            <person name="Zahm M."/>
            <person name="Cabau C."/>
            <person name="Klopp C."/>
            <person name="Thompson A.W."/>
            <person name="Robinson-Rechavi M."/>
            <person name="Braasch I."/>
            <person name="Lecointre G."/>
            <person name="Bobe J."/>
            <person name="Postlethwait J.H."/>
            <person name="Berthelot C."/>
            <person name="Roest Crollius H."/>
            <person name="Guiguen Y."/>
        </authorList>
    </citation>
    <scope>NUCLEOTIDE SEQUENCE</scope>
    <source>
        <strain evidence="6">WJC10195</strain>
    </source>
</reference>
<keyword evidence="4" id="KW-0175">Coiled coil</keyword>
<feature type="repeat" description="ANK" evidence="3">
    <location>
        <begin position="86"/>
        <end position="118"/>
    </location>
</feature>
<dbReference type="SUPFAM" id="SSF48403">
    <property type="entry name" value="Ankyrin repeat"/>
    <property type="match status" value="1"/>
</dbReference>
<gene>
    <name evidence="6" type="ORF">SKAU_G00170120</name>
</gene>
<dbReference type="PROSITE" id="PS50297">
    <property type="entry name" value="ANK_REP_REGION"/>
    <property type="match status" value="1"/>
</dbReference>
<feature type="region of interest" description="Disordered" evidence="5">
    <location>
        <begin position="716"/>
        <end position="755"/>
    </location>
</feature>
<dbReference type="PANTHER" id="PTHR24173">
    <property type="entry name" value="ANKYRIN REPEAT CONTAINING"/>
    <property type="match status" value="1"/>
</dbReference>
<evidence type="ECO:0000256" key="2">
    <source>
        <dbReference type="ARBA" id="ARBA00023043"/>
    </source>
</evidence>
<feature type="region of interest" description="Disordered" evidence="5">
    <location>
        <begin position="644"/>
        <end position="676"/>
    </location>
</feature>
<proteinExistence type="predicted"/>
<evidence type="ECO:0000256" key="4">
    <source>
        <dbReference type="SAM" id="Coils"/>
    </source>
</evidence>
<evidence type="ECO:0000256" key="5">
    <source>
        <dbReference type="SAM" id="MobiDB-lite"/>
    </source>
</evidence>
<dbReference type="AlphaFoldDB" id="A0A9Q1FK74"/>
<comment type="caution">
    <text evidence="6">The sequence shown here is derived from an EMBL/GenBank/DDBJ whole genome shotgun (WGS) entry which is preliminary data.</text>
</comment>
<keyword evidence="2 3" id="KW-0040">ANK repeat</keyword>
<dbReference type="InterPro" id="IPR002110">
    <property type="entry name" value="Ankyrin_rpt"/>
</dbReference>
<dbReference type="Proteomes" id="UP001152622">
    <property type="component" value="Chromosome 5"/>
</dbReference>
<sequence length="848" mass="93496">MSRNKCAKLVASFPRRLEATGLIVACYQGYVDVVIALAQCPYVDINWQDNEGNTALITAAQAGHVMIFHYLLSYFPGLDTELRNCHGFTAMMKAAMQGRAACVQALMMTGADLEARDYGRKLTPRQWALLTGRYETAHLMLRLMAQPCAEQFCESYRPGWPALAALVAEAREPRSCGRRLSEKVCAAFSFTLSLKTDPRVDGVLDHMVRMTTGLASPFVAVACRTVCPGSPPCLGKRRPAVQEILRRQRAEQLRSLGDRRLDNYTRLFQNSRVMLVPRRQDRRASLQPQIVREAVAAATDTALALRRSSLLPLHMMRRSSVRPGVVVPKLRVCKAPASTYQPDGPARGRGATGEAPYLQVPKWRYKELRDERRKAEEEERRNLEMLLRRKSGQSGDALRLRFVQNECRTSPLRHGREASRLQDELERNKVSCGLIGGSLAGLVDVLVDVVGLGQLLHAGRGFLVGHLRCGRCEVPVTLTTTQPARRRLGLAYRSTTRSRSTTEAPRAPVKGSAFYRAAVPVAASGASERNGAGSLFSVSTLFRSSAAAIRTGRTAELTFFKDEPFRAAGYILELLSKDDRHVEPFISGVDPLTPGGGDGPERGVVTAGVPVDSTQTRCRSAGGGFWGRSWRTLTFIDCHFHGNQPERGHAGAGGREQGGKMNKSKAQKERRFSTMERDGSALYTALPGIQHLTARLPFPSLITDPCADLSCAEAPPLSSCSPSVTDRPAVAAPSTSTSTSTGPSHSRADSAPASRAGDWVNSLSWNESHRKRRELPAPVRIFAPARETLASLWTLTWCFWTILIPPAFTLEGKRHIITIHFQQKREFNTDYSLCQKTANCLLEIEFWL</sequence>
<dbReference type="EMBL" id="JAINUF010000005">
    <property type="protein sequence ID" value="KAJ8360487.1"/>
    <property type="molecule type" value="Genomic_DNA"/>
</dbReference>
<feature type="coiled-coil region" evidence="4">
    <location>
        <begin position="365"/>
        <end position="393"/>
    </location>
</feature>
<dbReference type="SMART" id="SM00248">
    <property type="entry name" value="ANK"/>
    <property type="match status" value="4"/>
</dbReference>